<feature type="compositionally biased region" description="Polar residues" evidence="1">
    <location>
        <begin position="48"/>
        <end position="58"/>
    </location>
</feature>
<dbReference type="Proteomes" id="UP000053825">
    <property type="component" value="Unassembled WGS sequence"/>
</dbReference>
<keyword evidence="2" id="KW-1133">Transmembrane helix</keyword>
<gene>
    <name evidence="3" type="ORF">WH47_00836</name>
</gene>
<organism evidence="3 4">
    <name type="scientific">Habropoda laboriosa</name>
    <dbReference type="NCBI Taxonomy" id="597456"/>
    <lineage>
        <taxon>Eukaryota</taxon>
        <taxon>Metazoa</taxon>
        <taxon>Ecdysozoa</taxon>
        <taxon>Arthropoda</taxon>
        <taxon>Hexapoda</taxon>
        <taxon>Insecta</taxon>
        <taxon>Pterygota</taxon>
        <taxon>Neoptera</taxon>
        <taxon>Endopterygota</taxon>
        <taxon>Hymenoptera</taxon>
        <taxon>Apocrita</taxon>
        <taxon>Aculeata</taxon>
        <taxon>Apoidea</taxon>
        <taxon>Anthophila</taxon>
        <taxon>Apidae</taxon>
        <taxon>Habropoda</taxon>
    </lineage>
</organism>
<feature type="transmembrane region" description="Helical" evidence="2">
    <location>
        <begin position="290"/>
        <end position="312"/>
    </location>
</feature>
<evidence type="ECO:0000313" key="4">
    <source>
        <dbReference type="Proteomes" id="UP000053825"/>
    </source>
</evidence>
<evidence type="ECO:0000256" key="1">
    <source>
        <dbReference type="SAM" id="MobiDB-lite"/>
    </source>
</evidence>
<dbReference type="AlphaFoldDB" id="A0A0L7R844"/>
<dbReference type="EMBL" id="KQ414636">
    <property type="protein sequence ID" value="KOC67014.1"/>
    <property type="molecule type" value="Genomic_DNA"/>
</dbReference>
<accession>A0A0L7R844</accession>
<proteinExistence type="predicted"/>
<feature type="region of interest" description="Disordered" evidence="1">
    <location>
        <begin position="1"/>
        <end position="65"/>
    </location>
</feature>
<feature type="compositionally biased region" description="Basic and acidic residues" evidence="1">
    <location>
        <begin position="9"/>
        <end position="19"/>
    </location>
</feature>
<reference evidence="3 4" key="1">
    <citation type="submission" date="2015-07" db="EMBL/GenBank/DDBJ databases">
        <title>The genome of Habropoda laboriosa.</title>
        <authorList>
            <person name="Pan H."/>
            <person name="Kapheim K."/>
        </authorList>
    </citation>
    <scope>NUCLEOTIDE SEQUENCE [LARGE SCALE GENOMIC DNA]</scope>
    <source>
        <strain evidence="3">0110345459</strain>
    </source>
</reference>
<name>A0A0L7R844_9HYME</name>
<evidence type="ECO:0000313" key="3">
    <source>
        <dbReference type="EMBL" id="KOC67014.1"/>
    </source>
</evidence>
<keyword evidence="2" id="KW-0812">Transmembrane</keyword>
<keyword evidence="2" id="KW-0472">Membrane</keyword>
<keyword evidence="4" id="KW-1185">Reference proteome</keyword>
<evidence type="ECO:0000256" key="2">
    <source>
        <dbReference type="SAM" id="Phobius"/>
    </source>
</evidence>
<protein>
    <submittedName>
        <fullName evidence="3">Uncharacterized protein</fullName>
    </submittedName>
</protein>
<sequence length="325" mass="36301">MVKKRQQCKKKEEEEKNDLNQRTLEIPTEERGIAAPPSECKPPKESSTLQHVRQSSKTPPERVARLATMSQSSEISASSPPANFPARDRAGGAQCCKASHGSVKPPSARHECLESVLKPNLAQLPAGLCYASYPKLLVELITGGPANGEYEGRPIRDNRNNQPESIKIDLFPNSQQDGMKIYLFMIMSAGEYEDRPIHNNRNNQQESIKIDLFSNSQQDGEYEDSPVRNNQQDSMKIDLFIIVSKIDVQHGGPVRNSQQDKRVRNSQQSAGECEANSFFIIVSKMVKLDLFIIVSMIDLYAIVSKIDVFVIVNSQQESIKLIVSS</sequence>